<dbReference type="Pfam" id="PF00174">
    <property type="entry name" value="Oxidored_molyb"/>
    <property type="match status" value="1"/>
</dbReference>
<organism evidence="7 8">
    <name type="scientific">Cohnella candidum</name>
    <dbReference type="NCBI Taxonomy" id="2674991"/>
    <lineage>
        <taxon>Bacteria</taxon>
        <taxon>Bacillati</taxon>
        <taxon>Bacillota</taxon>
        <taxon>Bacilli</taxon>
        <taxon>Bacillales</taxon>
        <taxon>Paenibacillaceae</taxon>
        <taxon>Cohnella</taxon>
    </lineage>
</organism>
<dbReference type="GO" id="GO:0020037">
    <property type="term" value="F:heme binding"/>
    <property type="evidence" value="ECO:0007669"/>
    <property type="project" value="TreeGrafter"/>
</dbReference>
<keyword evidence="8" id="KW-1185">Reference proteome</keyword>
<evidence type="ECO:0000313" key="7">
    <source>
        <dbReference type="EMBL" id="AYQ74932.1"/>
    </source>
</evidence>
<dbReference type="InterPro" id="IPR036374">
    <property type="entry name" value="OxRdtase_Mopterin-bd_sf"/>
</dbReference>
<reference evidence="7 8" key="1">
    <citation type="submission" date="2018-10" db="EMBL/GenBank/DDBJ databases">
        <title>Genome Sequence of Cohnella sp.</title>
        <authorList>
            <person name="Srinivasan S."/>
            <person name="Kim M.K."/>
        </authorList>
    </citation>
    <scope>NUCLEOTIDE SEQUENCE [LARGE SCALE GENOMIC DNA]</scope>
    <source>
        <strain evidence="7 8">18JY8-7</strain>
    </source>
</reference>
<dbReference type="InterPro" id="IPR000572">
    <property type="entry name" value="OxRdtase_Mopterin-bd_dom"/>
</dbReference>
<evidence type="ECO:0000256" key="2">
    <source>
        <dbReference type="ARBA" id="ARBA00022505"/>
    </source>
</evidence>
<accession>A0A3G3K3B0</accession>
<dbReference type="Gene3D" id="3.90.420.10">
    <property type="entry name" value="Oxidoreductase, molybdopterin-binding domain"/>
    <property type="match status" value="1"/>
</dbReference>
<evidence type="ECO:0000313" key="8">
    <source>
        <dbReference type="Proteomes" id="UP000269097"/>
    </source>
</evidence>
<dbReference type="Gene3D" id="2.60.40.650">
    <property type="match status" value="1"/>
</dbReference>
<dbReference type="GO" id="GO:0043546">
    <property type="term" value="F:molybdopterin cofactor binding"/>
    <property type="evidence" value="ECO:0007669"/>
    <property type="project" value="TreeGrafter"/>
</dbReference>
<evidence type="ECO:0000259" key="5">
    <source>
        <dbReference type="Pfam" id="PF00174"/>
    </source>
</evidence>
<feature type="domain" description="Oxidoreductase molybdopterin-binding" evidence="5">
    <location>
        <begin position="50"/>
        <end position="223"/>
    </location>
</feature>
<dbReference type="PRINTS" id="PR00407">
    <property type="entry name" value="EUMOPTERIN"/>
</dbReference>
<evidence type="ECO:0000256" key="3">
    <source>
        <dbReference type="ARBA" id="ARBA00022723"/>
    </source>
</evidence>
<evidence type="ECO:0000259" key="6">
    <source>
        <dbReference type="Pfam" id="PF03404"/>
    </source>
</evidence>
<evidence type="ECO:0000256" key="4">
    <source>
        <dbReference type="ARBA" id="ARBA00023002"/>
    </source>
</evidence>
<keyword evidence="2" id="KW-0500">Molybdenum</keyword>
<dbReference type="InterPro" id="IPR014756">
    <property type="entry name" value="Ig_E-set"/>
</dbReference>
<dbReference type="PANTHER" id="PTHR19372">
    <property type="entry name" value="SULFITE REDUCTASE"/>
    <property type="match status" value="1"/>
</dbReference>
<feature type="domain" description="Moybdenum cofactor oxidoreductase dimerisation" evidence="6">
    <location>
        <begin position="248"/>
        <end position="358"/>
    </location>
</feature>
<dbReference type="GO" id="GO:0030151">
    <property type="term" value="F:molybdenum ion binding"/>
    <property type="evidence" value="ECO:0007669"/>
    <property type="project" value="InterPro"/>
</dbReference>
<dbReference type="Proteomes" id="UP000269097">
    <property type="component" value="Chromosome"/>
</dbReference>
<dbReference type="AlphaFoldDB" id="A0A3G3K3B0"/>
<protein>
    <submittedName>
        <fullName evidence="7">Sulfite oxidase</fullName>
    </submittedName>
</protein>
<dbReference type="PANTHER" id="PTHR19372:SF7">
    <property type="entry name" value="SULFITE OXIDASE, MITOCHONDRIAL"/>
    <property type="match status" value="1"/>
</dbReference>
<dbReference type="GO" id="GO:0006790">
    <property type="term" value="P:sulfur compound metabolic process"/>
    <property type="evidence" value="ECO:0007669"/>
    <property type="project" value="TreeGrafter"/>
</dbReference>
<sequence>MILSVVDPVPDETVRPYLTTRQLVPENQESPVHFMNLTNIPEELLYRRNHFAYPTLQEEAYRITIQGAVSQPRVFDNQTIRSLPSRNVHVVLECAGNKRAFFEPKTFGEQWERGAWAQGVWTGVPLSELLRYAGMKPSAQEVVAEGWDMGRRHDMPGIFPFARSIPVATAMHPDTLLAYAYNGSPLSPRHGFPYRLIVPRWYAMASVKWVRRIFVTESPFQGPFQSIDYQYYPDKTNPQIKYPVTIQHVNSSILTPRDRSIMRKGRHAIHGTAWTGLGEIDRVEISVDGGTSWREAKIERPTDRPHGWVLWRYDWDANQAGEYSILSRARDTSGRIQPMRAYWNRKGYGYNAADRIKILIE</sequence>
<dbReference type="SUPFAM" id="SSF56524">
    <property type="entry name" value="Oxidoreductase molybdopterin-binding domain"/>
    <property type="match status" value="1"/>
</dbReference>
<name>A0A3G3K3B0_9BACL</name>
<keyword evidence="4" id="KW-0560">Oxidoreductase</keyword>
<dbReference type="InterPro" id="IPR008335">
    <property type="entry name" value="Mopterin_OxRdtase_euk"/>
</dbReference>
<dbReference type="SUPFAM" id="SSF81296">
    <property type="entry name" value="E set domains"/>
    <property type="match status" value="1"/>
</dbReference>
<proteinExistence type="predicted"/>
<keyword evidence="3" id="KW-0479">Metal-binding</keyword>
<dbReference type="InterPro" id="IPR005066">
    <property type="entry name" value="MoCF_OxRdtse_dimer"/>
</dbReference>
<gene>
    <name evidence="7" type="ORF">EAV92_21675</name>
</gene>
<dbReference type="GO" id="GO:0008482">
    <property type="term" value="F:sulfite oxidase activity"/>
    <property type="evidence" value="ECO:0007669"/>
    <property type="project" value="TreeGrafter"/>
</dbReference>
<dbReference type="KEGG" id="coh:EAV92_21675"/>
<dbReference type="Pfam" id="PF03404">
    <property type="entry name" value="Mo-co_dimer"/>
    <property type="match status" value="1"/>
</dbReference>
<comment type="cofactor">
    <cofactor evidence="1">
        <name>Mo-molybdopterin</name>
        <dbReference type="ChEBI" id="CHEBI:71302"/>
    </cofactor>
</comment>
<dbReference type="CDD" id="cd02110">
    <property type="entry name" value="SO_family_Moco_dimer"/>
    <property type="match status" value="1"/>
</dbReference>
<evidence type="ECO:0000256" key="1">
    <source>
        <dbReference type="ARBA" id="ARBA00001924"/>
    </source>
</evidence>
<dbReference type="EMBL" id="CP033433">
    <property type="protein sequence ID" value="AYQ74932.1"/>
    <property type="molecule type" value="Genomic_DNA"/>
</dbReference>